<reference evidence="1 2" key="1">
    <citation type="submission" date="2019-02" db="EMBL/GenBank/DDBJ databases">
        <title>Deep-cultivation of Planctomycetes and their phenomic and genomic characterization uncovers novel biology.</title>
        <authorList>
            <person name="Wiegand S."/>
            <person name="Jogler M."/>
            <person name="Boedeker C."/>
            <person name="Pinto D."/>
            <person name="Vollmers J."/>
            <person name="Rivas-Marin E."/>
            <person name="Kohn T."/>
            <person name="Peeters S.H."/>
            <person name="Heuer A."/>
            <person name="Rast P."/>
            <person name="Oberbeckmann S."/>
            <person name="Bunk B."/>
            <person name="Jeske O."/>
            <person name="Meyerdierks A."/>
            <person name="Storesund J.E."/>
            <person name="Kallscheuer N."/>
            <person name="Luecker S."/>
            <person name="Lage O.M."/>
            <person name="Pohl T."/>
            <person name="Merkel B.J."/>
            <person name="Hornburger P."/>
            <person name="Mueller R.-W."/>
            <person name="Bruemmer F."/>
            <person name="Labrenz M."/>
            <person name="Spormann A.M."/>
            <person name="Op Den Camp H."/>
            <person name="Overmann J."/>
            <person name="Amann R."/>
            <person name="Jetten M.S.M."/>
            <person name="Mascher T."/>
            <person name="Medema M.H."/>
            <person name="Devos D.P."/>
            <person name="Kaster A.-K."/>
            <person name="Ovreas L."/>
            <person name="Rohde M."/>
            <person name="Galperin M.Y."/>
            <person name="Jogler C."/>
        </authorList>
    </citation>
    <scope>NUCLEOTIDE SEQUENCE [LARGE SCALE GENOMIC DNA]</scope>
    <source>
        <strain evidence="1 2">Pla52n</strain>
    </source>
</reference>
<dbReference type="SUPFAM" id="SSF53335">
    <property type="entry name" value="S-adenosyl-L-methionine-dependent methyltransferases"/>
    <property type="match status" value="1"/>
</dbReference>
<dbReference type="AlphaFoldDB" id="A0A5C6AHV3"/>
<dbReference type="Gene3D" id="3.40.50.150">
    <property type="entry name" value="Vaccinia Virus protein VP39"/>
    <property type="match status" value="1"/>
</dbReference>
<protein>
    <recommendedName>
        <fullName evidence="3">FkbM family methyltransferase</fullName>
    </recommendedName>
</protein>
<evidence type="ECO:0000313" key="2">
    <source>
        <dbReference type="Proteomes" id="UP000320176"/>
    </source>
</evidence>
<dbReference type="Proteomes" id="UP000320176">
    <property type="component" value="Unassembled WGS sequence"/>
</dbReference>
<keyword evidence="2" id="KW-1185">Reference proteome</keyword>
<dbReference type="RefSeq" id="WP_146522164.1">
    <property type="nucleotide sequence ID" value="NZ_CP151726.1"/>
</dbReference>
<organism evidence="1 2">
    <name type="scientific">Stieleria varia</name>
    <dbReference type="NCBI Taxonomy" id="2528005"/>
    <lineage>
        <taxon>Bacteria</taxon>
        <taxon>Pseudomonadati</taxon>
        <taxon>Planctomycetota</taxon>
        <taxon>Planctomycetia</taxon>
        <taxon>Pirellulales</taxon>
        <taxon>Pirellulaceae</taxon>
        <taxon>Stieleria</taxon>
    </lineage>
</organism>
<dbReference type="InterPro" id="IPR029063">
    <property type="entry name" value="SAM-dependent_MTases_sf"/>
</dbReference>
<gene>
    <name evidence="1" type="ORF">Pla52n_51480</name>
</gene>
<evidence type="ECO:0000313" key="1">
    <source>
        <dbReference type="EMBL" id="TWT98631.1"/>
    </source>
</evidence>
<proteinExistence type="predicted"/>
<sequence>MNIGRTVRFLLNKRQLSYLYMMTHSGYLFQNGWIRSFAEQSPVAKDGTPVPWLTIPFVKFLTPRLDSSMTVLEYGSGNSTLFYSKLAQSVVSVESDSDWYNKLLSQVDQRVVDIHLKQLPEYITFAGTLGRQFDFIVVDGLERVQCSKEAVKLLSDRGVMVLDDCVREEYRPIYDHMKEAGFRCIEFFGMAPGSRKDNGTAVFYRDGNCLGI</sequence>
<dbReference type="EMBL" id="SJPN01000006">
    <property type="protein sequence ID" value="TWT98631.1"/>
    <property type="molecule type" value="Genomic_DNA"/>
</dbReference>
<accession>A0A5C6AHV3</accession>
<comment type="caution">
    <text evidence="1">The sequence shown here is derived from an EMBL/GenBank/DDBJ whole genome shotgun (WGS) entry which is preliminary data.</text>
</comment>
<dbReference type="OrthoDB" id="292666at2"/>
<evidence type="ECO:0008006" key="3">
    <source>
        <dbReference type="Google" id="ProtNLM"/>
    </source>
</evidence>
<name>A0A5C6AHV3_9BACT</name>